<dbReference type="SUPFAM" id="SSF51182">
    <property type="entry name" value="RmlC-like cupins"/>
    <property type="match status" value="1"/>
</dbReference>
<dbReference type="Proteomes" id="UP000001508">
    <property type="component" value="Chromosome"/>
</dbReference>
<evidence type="ECO:0000256" key="3">
    <source>
        <dbReference type="ARBA" id="ARBA00022679"/>
    </source>
</evidence>
<dbReference type="Pfam" id="PF00483">
    <property type="entry name" value="NTP_transferase"/>
    <property type="match status" value="1"/>
</dbReference>
<dbReference type="InterPro" id="IPR011051">
    <property type="entry name" value="RmlC_Cupin_sf"/>
</dbReference>
<dbReference type="CDD" id="cd02509">
    <property type="entry name" value="GDP-M1P_Guanylyltransferase"/>
    <property type="match status" value="1"/>
</dbReference>
<dbReference type="InterPro" id="IPR054566">
    <property type="entry name" value="ManC/GMP-like_b-helix"/>
</dbReference>
<name>D6Z3I2_DESAT</name>
<evidence type="ECO:0000259" key="11">
    <source>
        <dbReference type="Pfam" id="PF22640"/>
    </source>
</evidence>
<dbReference type="NCBIfam" id="TIGR01479">
    <property type="entry name" value="GMP_PMI"/>
    <property type="match status" value="1"/>
</dbReference>
<organism evidence="12 13">
    <name type="scientific">Desulfurivibrio alkaliphilus (strain DSM 19089 / UNIQEM U267 / AHT2)</name>
    <dbReference type="NCBI Taxonomy" id="589865"/>
    <lineage>
        <taxon>Bacteria</taxon>
        <taxon>Pseudomonadati</taxon>
        <taxon>Thermodesulfobacteriota</taxon>
        <taxon>Desulfobulbia</taxon>
        <taxon>Desulfobulbales</taxon>
        <taxon>Desulfobulbaceae</taxon>
        <taxon>Desulfurivibrio</taxon>
    </lineage>
</organism>
<dbReference type="STRING" id="589865.DaAHT2_1412"/>
<comment type="similarity">
    <text evidence="1 8">Belongs to the mannose-6-phosphate isomerase type 2 family.</text>
</comment>
<dbReference type="eggNOG" id="COG0662">
    <property type="taxonomic scope" value="Bacteria"/>
</dbReference>
<dbReference type="CDD" id="cd02213">
    <property type="entry name" value="cupin_PMI_typeII_C"/>
    <property type="match status" value="1"/>
</dbReference>
<feature type="domain" description="MannoseP isomerase/GMP-like beta-helix" evidence="11">
    <location>
        <begin position="301"/>
        <end position="349"/>
    </location>
</feature>
<feature type="domain" description="Nucleotidyl transferase" evidence="9">
    <location>
        <begin position="4"/>
        <end position="289"/>
    </location>
</feature>
<evidence type="ECO:0000256" key="4">
    <source>
        <dbReference type="ARBA" id="ARBA00022695"/>
    </source>
</evidence>
<evidence type="ECO:0000256" key="7">
    <source>
        <dbReference type="ARBA" id="ARBA00047343"/>
    </source>
</evidence>
<dbReference type="GO" id="GO:0016853">
    <property type="term" value="F:isomerase activity"/>
    <property type="evidence" value="ECO:0007669"/>
    <property type="project" value="UniProtKB-KW"/>
</dbReference>
<dbReference type="Gene3D" id="3.90.550.10">
    <property type="entry name" value="Spore Coat Polysaccharide Biosynthesis Protein SpsA, Chain A"/>
    <property type="match status" value="1"/>
</dbReference>
<dbReference type="RefSeq" id="WP_013163635.1">
    <property type="nucleotide sequence ID" value="NC_014216.1"/>
</dbReference>
<evidence type="ECO:0000256" key="2">
    <source>
        <dbReference type="ARBA" id="ARBA00012387"/>
    </source>
</evidence>
<evidence type="ECO:0000256" key="8">
    <source>
        <dbReference type="RuleBase" id="RU004190"/>
    </source>
</evidence>
<dbReference type="GO" id="GO:0000271">
    <property type="term" value="P:polysaccharide biosynthetic process"/>
    <property type="evidence" value="ECO:0007669"/>
    <property type="project" value="InterPro"/>
</dbReference>
<dbReference type="InterPro" id="IPR029044">
    <property type="entry name" value="Nucleotide-diphossugar_trans"/>
</dbReference>
<gene>
    <name evidence="12" type="ordered locus">DaAHT2_1412</name>
</gene>
<dbReference type="InterPro" id="IPR006375">
    <property type="entry name" value="Man1P_GuaTrfase/Man6P_Isoase"/>
</dbReference>
<dbReference type="EMBL" id="CP001940">
    <property type="protein sequence ID" value="ADH86107.1"/>
    <property type="molecule type" value="Genomic_DNA"/>
</dbReference>
<sequence>MLIPVILSGGSGTRLWPLSRELYPKQLLPLAGELTMLQETVRRLDGIDGPGEPLPLAPPLVICNEEHRFLVAEQLRRIGVEQATILLEPVGRNTAPAVTLAALSAEAEDILLVMPADHVIKDQLALQAAIRQGLAPAKAGRLVTFGIVPAAAETGYGYIKKGEAAGDAFAIEQFVEKPDAATARRYLASGEYLWNSGMFLFSARTWLARLEEQAPEMLAACRRAWAAGSRDHDFFRVGKEDFAACPADSIDYAVMEKAGEQAVVIPLAAGWSDVGSWSALWEVQPHDEQGNACQGDVMLYQSANSYFYAQERLLVGIGVENLVVVETADTVLVAHKDRVQEVKQIVGELKARNRCEHLTHRRVYRPWGSYEGIDRGERYQVKRITVNPGASLSLQMHHHRAEHWVVVRGTARITRGEEVMLVGENQSTYIPLGTPHRLENPGNIPVEMIEVQSGSYLGEDDIVRFEDNYGRL</sequence>
<evidence type="ECO:0000259" key="9">
    <source>
        <dbReference type="Pfam" id="PF00483"/>
    </source>
</evidence>
<evidence type="ECO:0000256" key="5">
    <source>
        <dbReference type="ARBA" id="ARBA00022741"/>
    </source>
</evidence>
<comment type="catalytic activity">
    <reaction evidence="7">
        <text>alpha-D-mannose 1-phosphate + GTP + H(+) = GDP-alpha-D-mannose + diphosphate</text>
        <dbReference type="Rhea" id="RHEA:15229"/>
        <dbReference type="ChEBI" id="CHEBI:15378"/>
        <dbReference type="ChEBI" id="CHEBI:33019"/>
        <dbReference type="ChEBI" id="CHEBI:37565"/>
        <dbReference type="ChEBI" id="CHEBI:57527"/>
        <dbReference type="ChEBI" id="CHEBI:58409"/>
        <dbReference type="EC" id="2.7.7.13"/>
    </reaction>
</comment>
<evidence type="ECO:0000259" key="10">
    <source>
        <dbReference type="Pfam" id="PF01050"/>
    </source>
</evidence>
<dbReference type="GO" id="GO:0004475">
    <property type="term" value="F:mannose-1-phosphate guanylyltransferase (GTP) activity"/>
    <property type="evidence" value="ECO:0007669"/>
    <property type="project" value="UniProtKB-EC"/>
</dbReference>
<dbReference type="InterPro" id="IPR005835">
    <property type="entry name" value="NTP_transferase_dom"/>
</dbReference>
<dbReference type="InterPro" id="IPR051161">
    <property type="entry name" value="Mannose-6P_isomerase_type2"/>
</dbReference>
<dbReference type="FunFam" id="2.60.120.10:FF:000032">
    <property type="entry name" value="Mannose-1-phosphate guanylyltransferase/mannose-6-phosphate isomerase"/>
    <property type="match status" value="1"/>
</dbReference>
<dbReference type="Pfam" id="PF22640">
    <property type="entry name" value="ManC_GMP_beta-helix"/>
    <property type="match status" value="1"/>
</dbReference>
<dbReference type="KEGG" id="dak:DaAHT2_1412"/>
<dbReference type="eggNOG" id="COG0836">
    <property type="taxonomic scope" value="Bacteria"/>
</dbReference>
<dbReference type="HOGENOM" id="CLU_035527_1_0_7"/>
<dbReference type="InterPro" id="IPR049577">
    <property type="entry name" value="GMPP_N"/>
</dbReference>
<keyword evidence="13" id="KW-1185">Reference proteome</keyword>
<evidence type="ECO:0000313" key="13">
    <source>
        <dbReference type="Proteomes" id="UP000001508"/>
    </source>
</evidence>
<dbReference type="PANTHER" id="PTHR46390:SF1">
    <property type="entry name" value="MANNOSE-1-PHOSPHATE GUANYLYLTRANSFERASE"/>
    <property type="match status" value="1"/>
</dbReference>
<dbReference type="InterPro" id="IPR014710">
    <property type="entry name" value="RmlC-like_jellyroll"/>
</dbReference>
<keyword evidence="3 12" id="KW-0808">Transferase</keyword>
<keyword evidence="4 12" id="KW-0548">Nucleotidyltransferase</keyword>
<evidence type="ECO:0000256" key="1">
    <source>
        <dbReference type="ARBA" id="ARBA00006115"/>
    </source>
</evidence>
<feature type="domain" description="Mannose-6-phosphate isomerase type II C-terminal" evidence="10">
    <location>
        <begin position="353"/>
        <end position="467"/>
    </location>
</feature>
<dbReference type="InterPro" id="IPR001538">
    <property type="entry name" value="Man6P_isomerase-2_C"/>
</dbReference>
<dbReference type="GO" id="GO:0005525">
    <property type="term" value="F:GTP binding"/>
    <property type="evidence" value="ECO:0007669"/>
    <property type="project" value="UniProtKB-KW"/>
</dbReference>
<dbReference type="GO" id="GO:0009298">
    <property type="term" value="P:GDP-mannose biosynthetic process"/>
    <property type="evidence" value="ECO:0007669"/>
    <property type="project" value="TreeGrafter"/>
</dbReference>
<accession>D6Z3I2</accession>
<dbReference type="OrthoDB" id="9806359at2"/>
<dbReference type="PANTHER" id="PTHR46390">
    <property type="entry name" value="MANNOSE-1-PHOSPHATE GUANYLYLTRANSFERASE"/>
    <property type="match status" value="1"/>
</dbReference>
<dbReference type="AlphaFoldDB" id="D6Z3I2"/>
<dbReference type="SUPFAM" id="SSF53448">
    <property type="entry name" value="Nucleotide-diphospho-sugar transferases"/>
    <property type="match status" value="1"/>
</dbReference>
<evidence type="ECO:0000256" key="6">
    <source>
        <dbReference type="ARBA" id="ARBA00023134"/>
    </source>
</evidence>
<reference evidence="13" key="1">
    <citation type="submission" date="2010-02" db="EMBL/GenBank/DDBJ databases">
        <title>Complete sequence of Desulfurivibrio alkaliphilus AHT2.</title>
        <authorList>
            <consortium name="US DOE Joint Genome Institute"/>
            <person name="Pitluck S."/>
            <person name="Chertkov O."/>
            <person name="Detter J.C."/>
            <person name="Han C."/>
            <person name="Tapia R."/>
            <person name="Larimer F."/>
            <person name="Land M."/>
            <person name="Hauser L."/>
            <person name="Kyrpides N."/>
            <person name="Mikhailova N."/>
            <person name="Sorokin D.Y."/>
            <person name="Muyzer G."/>
            <person name="Woyke T."/>
        </authorList>
    </citation>
    <scope>NUCLEOTIDE SEQUENCE [LARGE SCALE GENOMIC DNA]</scope>
    <source>
        <strain evidence="13">DSM 19089 / UNIQEM U267 / AHT2</strain>
    </source>
</reference>
<dbReference type="FunFam" id="3.90.550.10:FF:000046">
    <property type="entry name" value="Mannose-1-phosphate guanylyltransferase (GDP)"/>
    <property type="match status" value="1"/>
</dbReference>
<dbReference type="Gene3D" id="2.60.120.10">
    <property type="entry name" value="Jelly Rolls"/>
    <property type="match status" value="1"/>
</dbReference>
<keyword evidence="6" id="KW-0342">GTP-binding</keyword>
<dbReference type="EC" id="2.7.7.13" evidence="2"/>
<keyword evidence="5" id="KW-0547">Nucleotide-binding</keyword>
<protein>
    <recommendedName>
        <fullName evidence="2">mannose-1-phosphate guanylyltransferase</fullName>
        <ecNumber evidence="2">2.7.7.13</ecNumber>
    </recommendedName>
</protein>
<evidence type="ECO:0000313" key="12">
    <source>
        <dbReference type="EMBL" id="ADH86107.1"/>
    </source>
</evidence>
<dbReference type="Pfam" id="PF01050">
    <property type="entry name" value="MannoseP_isomer"/>
    <property type="match status" value="1"/>
</dbReference>
<proteinExistence type="inferred from homology"/>
<dbReference type="InParanoid" id="D6Z3I2"/>
<keyword evidence="12" id="KW-0413">Isomerase</keyword>